<evidence type="ECO:0000259" key="3">
    <source>
        <dbReference type="PROSITE" id="PS50405"/>
    </source>
</evidence>
<dbReference type="InParanoid" id="A0A0V0R7Q9"/>
<comment type="caution">
    <text evidence="4">The sequence shown here is derived from an EMBL/GenBank/DDBJ whole genome shotgun (WGS) entry which is preliminary data.</text>
</comment>
<gene>
    <name evidence="4" type="ORF">PPERSA_01526</name>
</gene>
<dbReference type="GO" id="GO:0006559">
    <property type="term" value="P:L-phenylalanine catabolic process"/>
    <property type="evidence" value="ECO:0007669"/>
    <property type="project" value="TreeGrafter"/>
</dbReference>
<organism evidence="4 5">
    <name type="scientific">Pseudocohnilembus persalinus</name>
    <name type="common">Ciliate</name>
    <dbReference type="NCBI Taxonomy" id="266149"/>
    <lineage>
        <taxon>Eukaryota</taxon>
        <taxon>Sar</taxon>
        <taxon>Alveolata</taxon>
        <taxon>Ciliophora</taxon>
        <taxon>Intramacronucleata</taxon>
        <taxon>Oligohymenophorea</taxon>
        <taxon>Scuticociliatia</taxon>
        <taxon>Philasterida</taxon>
        <taxon>Pseudocohnilembidae</taxon>
        <taxon>Pseudocohnilembus</taxon>
    </lineage>
</organism>
<dbReference type="PANTHER" id="PTHR42673:SF4">
    <property type="entry name" value="MALEYLACETOACETATE ISOMERASE"/>
    <property type="match status" value="1"/>
</dbReference>
<proteinExistence type="inferred from homology"/>
<dbReference type="OrthoDB" id="202840at2759"/>
<keyword evidence="5" id="KW-1185">Reference proteome</keyword>
<dbReference type="PROSITE" id="PS50405">
    <property type="entry name" value="GST_CTER"/>
    <property type="match status" value="1"/>
</dbReference>
<dbReference type="Gene3D" id="1.20.1050.10">
    <property type="match status" value="1"/>
</dbReference>
<evidence type="ECO:0000313" key="5">
    <source>
        <dbReference type="Proteomes" id="UP000054937"/>
    </source>
</evidence>
<dbReference type="InterPro" id="IPR034333">
    <property type="entry name" value="GST_Zeta_N"/>
</dbReference>
<accession>A0A0V0R7Q9</accession>
<dbReference type="InterPro" id="IPR036249">
    <property type="entry name" value="Thioredoxin-like_sf"/>
</dbReference>
<feature type="domain" description="GST C-terminal" evidence="3">
    <location>
        <begin position="89"/>
        <end position="217"/>
    </location>
</feature>
<dbReference type="AlphaFoldDB" id="A0A0V0R7Q9"/>
<dbReference type="InterPro" id="IPR040079">
    <property type="entry name" value="Glutathione_S-Trfase"/>
</dbReference>
<dbReference type="Proteomes" id="UP000054937">
    <property type="component" value="Unassembled WGS sequence"/>
</dbReference>
<evidence type="ECO:0000256" key="1">
    <source>
        <dbReference type="ARBA" id="ARBA00010007"/>
    </source>
</evidence>
<dbReference type="CDD" id="cd03042">
    <property type="entry name" value="GST_N_Zeta"/>
    <property type="match status" value="1"/>
</dbReference>
<dbReference type="SUPFAM" id="SSF52833">
    <property type="entry name" value="Thioredoxin-like"/>
    <property type="match status" value="1"/>
</dbReference>
<dbReference type="InterPro" id="IPR005955">
    <property type="entry name" value="GST_Zeta"/>
</dbReference>
<sequence length="221" mass="25495">MSGLKLYSYCNSSASWRVRIVLNLKNLKYQYIPVNLLKDEQKSPAYRKISPNMAVPTLADGDAKLIESTAIIEYLEETCENTYQILPKNSVQRAKIRGFSEIINSAMQPMQNLRLLKQLEGDHGIDKIQFTLGWLNHGCQALETLIAQEQEYQNAQSNYCFGDKITLADVYLYPQIMGSIRRFNLDVSQYPNLTRIMENLKKQEAFVKSEPRFQPDFPKDK</sequence>
<dbReference type="InterPro" id="IPR004045">
    <property type="entry name" value="Glutathione_S-Trfase_N"/>
</dbReference>
<dbReference type="InterPro" id="IPR010987">
    <property type="entry name" value="Glutathione-S-Trfase_C-like"/>
</dbReference>
<comment type="similarity">
    <text evidence="1">Belongs to the GST superfamily. Zeta family.</text>
</comment>
<reference evidence="4 5" key="1">
    <citation type="journal article" date="2015" name="Sci. Rep.">
        <title>Genome of the facultative scuticociliatosis pathogen Pseudocohnilembus persalinus provides insight into its virulence through horizontal gene transfer.</title>
        <authorList>
            <person name="Xiong J."/>
            <person name="Wang G."/>
            <person name="Cheng J."/>
            <person name="Tian M."/>
            <person name="Pan X."/>
            <person name="Warren A."/>
            <person name="Jiang C."/>
            <person name="Yuan D."/>
            <person name="Miao W."/>
        </authorList>
    </citation>
    <scope>NUCLEOTIDE SEQUENCE [LARGE SCALE GENOMIC DNA]</scope>
    <source>
        <strain evidence="4">36N120E</strain>
    </source>
</reference>
<dbReference type="Pfam" id="PF14497">
    <property type="entry name" value="GST_C_3"/>
    <property type="match status" value="1"/>
</dbReference>
<protein>
    <submittedName>
        <fullName evidence="4">Thioredoxin-like fold</fullName>
    </submittedName>
</protein>
<dbReference type="SFLD" id="SFLDS00019">
    <property type="entry name" value="Glutathione_Transferase_(cytos"/>
    <property type="match status" value="1"/>
</dbReference>
<dbReference type="GO" id="GO:0006749">
    <property type="term" value="P:glutathione metabolic process"/>
    <property type="evidence" value="ECO:0007669"/>
    <property type="project" value="TreeGrafter"/>
</dbReference>
<dbReference type="OMA" id="VYNAHRF"/>
<dbReference type="EMBL" id="LDAU01000026">
    <property type="protein sequence ID" value="KRX10514.1"/>
    <property type="molecule type" value="Genomic_DNA"/>
</dbReference>
<evidence type="ECO:0000259" key="2">
    <source>
        <dbReference type="PROSITE" id="PS50404"/>
    </source>
</evidence>
<dbReference type="SUPFAM" id="SSF47616">
    <property type="entry name" value="GST C-terminal domain-like"/>
    <property type="match status" value="1"/>
</dbReference>
<dbReference type="GO" id="GO:0005737">
    <property type="term" value="C:cytoplasm"/>
    <property type="evidence" value="ECO:0007669"/>
    <property type="project" value="InterPro"/>
</dbReference>
<dbReference type="Gene3D" id="3.40.30.10">
    <property type="entry name" value="Glutaredoxin"/>
    <property type="match status" value="1"/>
</dbReference>
<dbReference type="PANTHER" id="PTHR42673">
    <property type="entry name" value="MALEYLACETOACETATE ISOMERASE"/>
    <property type="match status" value="1"/>
</dbReference>
<name>A0A0V0R7Q9_PSEPJ</name>
<evidence type="ECO:0000313" key="4">
    <source>
        <dbReference type="EMBL" id="KRX10514.1"/>
    </source>
</evidence>
<dbReference type="GO" id="GO:0016034">
    <property type="term" value="F:maleylacetoacetate isomerase activity"/>
    <property type="evidence" value="ECO:0007669"/>
    <property type="project" value="TreeGrafter"/>
</dbReference>
<dbReference type="GO" id="GO:0004364">
    <property type="term" value="F:glutathione transferase activity"/>
    <property type="evidence" value="ECO:0007669"/>
    <property type="project" value="TreeGrafter"/>
</dbReference>
<dbReference type="NCBIfam" id="TIGR01262">
    <property type="entry name" value="maiA"/>
    <property type="match status" value="1"/>
</dbReference>
<dbReference type="SFLD" id="SFLDG00358">
    <property type="entry name" value="Main_(cytGST)"/>
    <property type="match status" value="1"/>
</dbReference>
<dbReference type="Pfam" id="PF13417">
    <property type="entry name" value="GST_N_3"/>
    <property type="match status" value="1"/>
</dbReference>
<dbReference type="PROSITE" id="PS50404">
    <property type="entry name" value="GST_NTER"/>
    <property type="match status" value="1"/>
</dbReference>
<dbReference type="InterPro" id="IPR036282">
    <property type="entry name" value="Glutathione-S-Trfase_C_sf"/>
</dbReference>
<feature type="domain" description="GST N-terminal" evidence="2">
    <location>
        <begin position="2"/>
        <end position="83"/>
    </location>
</feature>
<dbReference type="InterPro" id="IPR004046">
    <property type="entry name" value="GST_C"/>
</dbReference>